<dbReference type="KEGG" id="pato:GZ59_09970"/>
<accession>M4GWQ4</accession>
<dbReference type="PATRIC" id="fig|29471.24.peg.1009"/>
<keyword evidence="2 3" id="KW-0479">Metal-binding</keyword>
<reference evidence="4" key="1">
    <citation type="submission" date="2012-03" db="EMBL/GenBank/DDBJ databases">
        <title>First horizontally acquired island (HAI) in Pectobacterium atrosepticum type strain ICMP1526 encoding coronafacic acid (cfa) biosynthetic cluster.</title>
        <authorList>
            <person name="Panda P."/>
            <person name="Fiers M.W.E.J."/>
            <person name="Pitman A.R."/>
        </authorList>
    </citation>
    <scope>NUCLEOTIDE SEQUENCE</scope>
    <source>
        <strain evidence="4">ICMP1526</strain>
    </source>
</reference>
<evidence type="ECO:0000313" key="4">
    <source>
        <dbReference type="EMBL" id="AFH56903.1"/>
    </source>
</evidence>
<dbReference type="GO" id="GO:0046872">
    <property type="term" value="F:metal ion binding"/>
    <property type="evidence" value="ECO:0007669"/>
    <property type="project" value="UniProtKB-KW"/>
</dbReference>
<feature type="binding site" evidence="3">
    <location>
        <position position="133"/>
    </location>
    <ligand>
        <name>a divalent metal cation</name>
        <dbReference type="ChEBI" id="CHEBI:60240"/>
    </ligand>
</feature>
<dbReference type="OMA" id="LMNHIHV"/>
<dbReference type="InterPro" id="IPR007837">
    <property type="entry name" value="DinB"/>
</dbReference>
<proteinExistence type="inferred from homology"/>
<dbReference type="InterPro" id="IPR034660">
    <property type="entry name" value="DinB/YfiT-like"/>
</dbReference>
<dbReference type="PANTHER" id="PTHR37302">
    <property type="entry name" value="SLR1116 PROTEIN"/>
    <property type="match status" value="1"/>
</dbReference>
<dbReference type="AlphaFoldDB" id="M4GWQ4"/>
<gene>
    <name evidence="4" type="ORF">KCQ_13290</name>
</gene>
<evidence type="ECO:0000256" key="3">
    <source>
        <dbReference type="PIRSR" id="PIRSR607837-1"/>
    </source>
</evidence>
<dbReference type="KEGG" id="patr:EV46_04920"/>
<comment type="similarity">
    <text evidence="1">Belongs to the DinB family.</text>
</comment>
<dbReference type="SUPFAM" id="SSF109854">
    <property type="entry name" value="DinB/YfiT-like putative metalloenzymes"/>
    <property type="match status" value="1"/>
</dbReference>
<dbReference type="Gene3D" id="1.20.120.450">
    <property type="entry name" value="dinb family like domain"/>
    <property type="match status" value="1"/>
</dbReference>
<name>M4GWQ4_PECAT</name>
<organism evidence="4">
    <name type="scientific">Pectobacterium atrosepticum</name>
    <name type="common">Erwinia carotovora subsp. atroseptica</name>
    <dbReference type="NCBI Taxonomy" id="29471"/>
    <lineage>
        <taxon>Bacteria</taxon>
        <taxon>Pseudomonadati</taxon>
        <taxon>Pseudomonadota</taxon>
        <taxon>Gammaproteobacteria</taxon>
        <taxon>Enterobacterales</taxon>
        <taxon>Pectobacteriaceae</taxon>
        <taxon>Pectobacterium</taxon>
    </lineage>
</organism>
<feature type="binding site" evidence="3">
    <location>
        <position position="129"/>
    </location>
    <ligand>
        <name>a divalent metal cation</name>
        <dbReference type="ChEBI" id="CHEBI:60240"/>
    </ligand>
</feature>
<dbReference type="GeneID" id="57207790"/>
<dbReference type="EMBL" id="JQ771054">
    <property type="protein sequence ID" value="AFH56903.1"/>
    <property type="molecule type" value="Genomic_DNA"/>
</dbReference>
<evidence type="ECO:0008006" key="5">
    <source>
        <dbReference type="Google" id="ProtNLM"/>
    </source>
</evidence>
<evidence type="ECO:0000256" key="1">
    <source>
        <dbReference type="ARBA" id="ARBA00008635"/>
    </source>
</evidence>
<protein>
    <recommendedName>
        <fullName evidence="5">Diguanylate cyclase</fullName>
    </recommendedName>
</protein>
<dbReference type="Pfam" id="PF05163">
    <property type="entry name" value="DinB"/>
    <property type="match status" value="1"/>
</dbReference>
<evidence type="ECO:0000256" key="2">
    <source>
        <dbReference type="ARBA" id="ARBA00022723"/>
    </source>
</evidence>
<sequence length="163" mass="18556">MGTDTIITLFRYKRWIDIETLQAIKRIDASANAEKRHLTLRLMNHIHVVDMIFRANITGQKHSYTALNTPETPSADELLITMTECTDWYIQHVNSMPPVGLAETIKFQFVDGGSGEMKAIDMLNHVLFHGTYHRGAVGWLLSESSVTPPKDVLTVFLRDHNHK</sequence>
<dbReference type="RefSeq" id="WP_011092231.1">
    <property type="nucleotide sequence ID" value="NZ_CP007744.1"/>
</dbReference>
<dbReference type="PANTHER" id="PTHR37302:SF1">
    <property type="entry name" value="PROTEIN DINB"/>
    <property type="match status" value="1"/>
</dbReference>
<feature type="binding site" evidence="3">
    <location>
        <position position="45"/>
    </location>
    <ligand>
        <name>a divalent metal cation</name>
        <dbReference type="ChEBI" id="CHEBI:60240"/>
    </ligand>
</feature>